<reference evidence="1" key="2">
    <citation type="submission" date="2020-09" db="EMBL/GenBank/DDBJ databases">
        <authorList>
            <person name="Sun Q."/>
            <person name="Zhou Y."/>
        </authorList>
    </citation>
    <scope>NUCLEOTIDE SEQUENCE</scope>
    <source>
        <strain evidence="1">CGMCC 1.15447</strain>
    </source>
</reference>
<gene>
    <name evidence="1" type="ORF">GCM10011507_24890</name>
</gene>
<proteinExistence type="predicted"/>
<keyword evidence="2" id="KW-1185">Reference proteome</keyword>
<accession>A0A916RWB9</accession>
<dbReference type="EMBL" id="BMJB01000001">
    <property type="protein sequence ID" value="GGA72289.1"/>
    <property type="molecule type" value="Genomic_DNA"/>
</dbReference>
<name>A0A916RWB9_9BACT</name>
<sequence length="88" mass="10061">MRCAIRRVFVEVWDPIGVMDDPEWPRDEYDGYIGRVFELLVLGGTDQEIVDYLEWAIARMGLDKSRVSLKSVVAALRAITWKGKSDSV</sequence>
<comment type="caution">
    <text evidence="1">The sequence shown here is derived from an EMBL/GenBank/DDBJ whole genome shotgun (WGS) entry which is preliminary data.</text>
</comment>
<reference evidence="1" key="1">
    <citation type="journal article" date="2014" name="Int. J. Syst. Evol. Microbiol.">
        <title>Complete genome sequence of Corynebacterium casei LMG S-19264T (=DSM 44701T), isolated from a smear-ripened cheese.</title>
        <authorList>
            <consortium name="US DOE Joint Genome Institute (JGI-PGF)"/>
            <person name="Walter F."/>
            <person name="Albersmeier A."/>
            <person name="Kalinowski J."/>
            <person name="Ruckert C."/>
        </authorList>
    </citation>
    <scope>NUCLEOTIDE SEQUENCE</scope>
    <source>
        <strain evidence="1">CGMCC 1.15447</strain>
    </source>
</reference>
<dbReference type="Proteomes" id="UP000648801">
    <property type="component" value="Unassembled WGS sequence"/>
</dbReference>
<evidence type="ECO:0000313" key="2">
    <source>
        <dbReference type="Proteomes" id="UP000648801"/>
    </source>
</evidence>
<dbReference type="AlphaFoldDB" id="A0A916RWB9"/>
<protein>
    <submittedName>
        <fullName evidence="1">Uncharacterized protein</fullName>
    </submittedName>
</protein>
<evidence type="ECO:0000313" key="1">
    <source>
        <dbReference type="EMBL" id="GGA72289.1"/>
    </source>
</evidence>
<organism evidence="1 2">
    <name type="scientific">Edaphobacter acidisoli</name>
    <dbReference type="NCBI Taxonomy" id="2040573"/>
    <lineage>
        <taxon>Bacteria</taxon>
        <taxon>Pseudomonadati</taxon>
        <taxon>Acidobacteriota</taxon>
        <taxon>Terriglobia</taxon>
        <taxon>Terriglobales</taxon>
        <taxon>Acidobacteriaceae</taxon>
        <taxon>Edaphobacter</taxon>
    </lineage>
</organism>